<accession>A0A3A5MI30</accession>
<keyword evidence="3" id="KW-1185">Reference proteome</keyword>
<sequence>MSTVPTNTFEPSRPQPERMSPAYMLVLITGVLLTGGSLGVFANSGPVLAGLALLAAGLALIITGAAGLGRGLLPPAHSAPSENAGGIYPARLEGQLDPNLTRWMWLVKWILAIPHYIVLAFLGIAFVVVTVAAGVMILFTGRYPASLFQFTVGVMRWNWRVAFYANGVLGTDKYPPFTLAHADYPATFEVDYPEKLSHWKVLIKSWLLALPHVLIVAALTGSVWASSANGGTNGMSLLGLLVFITAVILLFTGVYRLGLFNLIMGINRWAYRTITYTALMRDDYPPFRLDQGPLDPPAKALSSAI</sequence>
<evidence type="ECO:0000313" key="3">
    <source>
        <dbReference type="Proteomes" id="UP000272560"/>
    </source>
</evidence>
<proteinExistence type="predicted"/>
<feature type="transmembrane region" description="Helical" evidence="1">
    <location>
        <begin position="237"/>
        <end position="258"/>
    </location>
</feature>
<evidence type="ECO:0000313" key="2">
    <source>
        <dbReference type="EMBL" id="RJT82904.1"/>
    </source>
</evidence>
<gene>
    <name evidence="2" type="ORF">D6T63_00075</name>
</gene>
<dbReference type="EMBL" id="QZVT01000001">
    <property type="protein sequence ID" value="RJT82904.1"/>
    <property type="molecule type" value="Genomic_DNA"/>
</dbReference>
<evidence type="ECO:0000256" key="1">
    <source>
        <dbReference type="SAM" id="Phobius"/>
    </source>
</evidence>
<comment type="caution">
    <text evidence="2">The sequence shown here is derived from an EMBL/GenBank/DDBJ whole genome shotgun (WGS) entry which is preliminary data.</text>
</comment>
<dbReference type="Proteomes" id="UP000272560">
    <property type="component" value="Unassembled WGS sequence"/>
</dbReference>
<protein>
    <submittedName>
        <fullName evidence="2">DUF4389 domain-containing protein</fullName>
    </submittedName>
</protein>
<keyword evidence="1" id="KW-0472">Membrane</keyword>
<dbReference type="InterPro" id="IPR025498">
    <property type="entry name" value="DUF4389"/>
</dbReference>
<keyword evidence="1" id="KW-0812">Transmembrane</keyword>
<feature type="transmembrane region" description="Helical" evidence="1">
    <location>
        <begin position="48"/>
        <end position="68"/>
    </location>
</feature>
<dbReference type="AlphaFoldDB" id="A0A3A5MI30"/>
<dbReference type="OrthoDB" id="156718at2"/>
<keyword evidence="1" id="KW-1133">Transmembrane helix</keyword>
<dbReference type="Pfam" id="PF14333">
    <property type="entry name" value="DUF4389"/>
    <property type="match status" value="2"/>
</dbReference>
<name>A0A3A5MI30_9MICC</name>
<feature type="transmembrane region" description="Helical" evidence="1">
    <location>
        <begin position="20"/>
        <end position="41"/>
    </location>
</feature>
<reference evidence="2 3" key="1">
    <citation type="submission" date="2018-09" db="EMBL/GenBank/DDBJ databases">
        <title>Novel species of Arthrobacter.</title>
        <authorList>
            <person name="Liu Q."/>
            <person name="Xin Y.-H."/>
        </authorList>
    </citation>
    <scope>NUCLEOTIDE SEQUENCE [LARGE SCALE GENOMIC DNA]</scope>
    <source>
        <strain evidence="2 3">Hz2</strain>
    </source>
</reference>
<feature type="transmembrane region" description="Helical" evidence="1">
    <location>
        <begin position="113"/>
        <end position="139"/>
    </location>
</feature>
<feature type="transmembrane region" description="Helical" evidence="1">
    <location>
        <begin position="205"/>
        <end position="225"/>
    </location>
</feature>
<organism evidence="2 3">
    <name type="scientific">Arthrobacter cheniae</name>
    <dbReference type="NCBI Taxonomy" id="1258888"/>
    <lineage>
        <taxon>Bacteria</taxon>
        <taxon>Bacillati</taxon>
        <taxon>Actinomycetota</taxon>
        <taxon>Actinomycetes</taxon>
        <taxon>Micrococcales</taxon>
        <taxon>Micrococcaceae</taxon>
        <taxon>Arthrobacter</taxon>
    </lineage>
</organism>